<dbReference type="OrthoDB" id="417175at2759"/>
<name>A0A200PYM3_MACCD</name>
<dbReference type="InterPro" id="IPR058865">
    <property type="entry name" value="GDPGP1_C"/>
</dbReference>
<evidence type="ECO:0000313" key="12">
    <source>
        <dbReference type="Proteomes" id="UP000195402"/>
    </source>
</evidence>
<dbReference type="GO" id="GO:0016787">
    <property type="term" value="F:hydrolase activity"/>
    <property type="evidence" value="ECO:0007669"/>
    <property type="project" value="UniProtKB-KW"/>
</dbReference>
<evidence type="ECO:0000313" key="11">
    <source>
        <dbReference type="EMBL" id="OVA03339.1"/>
    </source>
</evidence>
<evidence type="ECO:0000259" key="9">
    <source>
        <dbReference type="Pfam" id="PF26216"/>
    </source>
</evidence>
<dbReference type="InterPro" id="IPR058866">
    <property type="entry name" value="GDPGP1_N"/>
</dbReference>
<evidence type="ECO:0000259" key="10">
    <source>
        <dbReference type="Pfam" id="PF26217"/>
    </source>
</evidence>
<sequence>MVKVKPYEDDCCLMKYIAASEQSKCRRLQLQGVKIPLYKFGNQSSLDNYVGLSCTHEEDQSLLDTLLLAQWEDRAWKGLLGYDVTTCEIKVICARRKFVCQLNEGWNMDYFPKPKEEKVFQQSELSVYCMNILREELLFSVSNGEKAIPELIHSATVPNDANLIFVINANPVEYGHVFLVPRGFYGLPQSMDARVLEMVTRVAVEINNCSLRIFYDFSASIANHLYFQACYFANPLPVELMPVVNVLGNWQEKGIHISEVADYPIKALTFEGNGNLKLLVEVVAEICSCLQNQDIRYCLLISSCGKKMFLFPQLHMLATTCTLSAWECGGHFVFKERNDFDRATEDILMKRMAAVSLTDEAFEAVKQLSCSVAGKLAS</sequence>
<dbReference type="InterPro" id="IPR026506">
    <property type="entry name" value="GDPGP"/>
</dbReference>
<evidence type="ECO:0000256" key="4">
    <source>
        <dbReference type="ARBA" id="ARBA00022658"/>
    </source>
</evidence>
<accession>A0A200PYM3</accession>
<dbReference type="GO" id="GO:0000166">
    <property type="term" value="F:nucleotide binding"/>
    <property type="evidence" value="ECO:0007669"/>
    <property type="project" value="UniProtKB-KW"/>
</dbReference>
<keyword evidence="4" id="KW-0344">Guanine-nucleotide releasing factor</keyword>
<comment type="similarity">
    <text evidence="2">Belongs to the GDPGP1 family.</text>
</comment>
<dbReference type="InParanoid" id="A0A200PYM3"/>
<feature type="domain" description="GDPGP1-like N-terminal" evidence="10">
    <location>
        <begin position="63"/>
        <end position="230"/>
    </location>
</feature>
<dbReference type="EMBL" id="MVGT01003722">
    <property type="protein sequence ID" value="OVA03339.1"/>
    <property type="molecule type" value="Genomic_DNA"/>
</dbReference>
<keyword evidence="12" id="KW-1185">Reference proteome</keyword>
<keyword evidence="3" id="KW-0963">Cytoplasm</keyword>
<dbReference type="PANTHER" id="PTHR20884">
    <property type="entry name" value="GDP-D-GLUCOSE PHOSPHORYLASE 1"/>
    <property type="match status" value="1"/>
</dbReference>
<dbReference type="Proteomes" id="UP000195402">
    <property type="component" value="Unassembled WGS sequence"/>
</dbReference>
<comment type="caution">
    <text evidence="11">The sequence shown here is derived from an EMBL/GenBank/DDBJ whole genome shotgun (WGS) entry which is preliminary data.</text>
</comment>
<dbReference type="OMA" id="NPIEYGH"/>
<dbReference type="STRING" id="56857.A0A200PYM3"/>
<dbReference type="GO" id="GO:0005085">
    <property type="term" value="F:guanyl-nucleotide exchange factor activity"/>
    <property type="evidence" value="ECO:0007669"/>
    <property type="project" value="UniProtKB-KW"/>
</dbReference>
<evidence type="ECO:0000256" key="8">
    <source>
        <dbReference type="ARBA" id="ARBA00022801"/>
    </source>
</evidence>
<evidence type="ECO:0000256" key="7">
    <source>
        <dbReference type="ARBA" id="ARBA00022741"/>
    </source>
</evidence>
<keyword evidence="6" id="KW-0548">Nucleotidyltransferase</keyword>
<feature type="domain" description="GDPGP1-like C-terminal" evidence="9">
    <location>
        <begin position="237"/>
        <end position="375"/>
    </location>
</feature>
<dbReference type="Pfam" id="PF26216">
    <property type="entry name" value="GDPGP1_C"/>
    <property type="match status" value="1"/>
</dbReference>
<keyword evidence="8" id="KW-0378">Hydrolase</keyword>
<evidence type="ECO:0000256" key="1">
    <source>
        <dbReference type="ARBA" id="ARBA00004496"/>
    </source>
</evidence>
<dbReference type="Pfam" id="PF26217">
    <property type="entry name" value="GDPGP1_N"/>
    <property type="match status" value="1"/>
</dbReference>
<keyword evidence="7" id="KW-0547">Nucleotide-binding</keyword>
<comment type="subcellular location">
    <subcellularLocation>
        <location evidence="1">Cytoplasm</location>
    </subcellularLocation>
</comment>
<protein>
    <submittedName>
        <fullName evidence="11">Uncharacterized protein</fullName>
    </submittedName>
</protein>
<evidence type="ECO:0000256" key="3">
    <source>
        <dbReference type="ARBA" id="ARBA00022490"/>
    </source>
</evidence>
<dbReference type="PANTHER" id="PTHR20884:SF9">
    <property type="entry name" value="OS12G0612100 PROTEIN"/>
    <property type="match status" value="1"/>
</dbReference>
<evidence type="ECO:0000256" key="2">
    <source>
        <dbReference type="ARBA" id="ARBA00006451"/>
    </source>
</evidence>
<evidence type="ECO:0000256" key="6">
    <source>
        <dbReference type="ARBA" id="ARBA00022695"/>
    </source>
</evidence>
<dbReference type="GO" id="GO:0005737">
    <property type="term" value="C:cytoplasm"/>
    <property type="evidence" value="ECO:0007669"/>
    <property type="project" value="UniProtKB-SubCell"/>
</dbReference>
<dbReference type="GO" id="GO:0006006">
    <property type="term" value="P:glucose metabolic process"/>
    <property type="evidence" value="ECO:0007669"/>
    <property type="project" value="TreeGrafter"/>
</dbReference>
<proteinExistence type="inferred from homology"/>
<dbReference type="AlphaFoldDB" id="A0A200PYM3"/>
<reference evidence="11 12" key="1">
    <citation type="journal article" date="2017" name="Mol. Plant">
        <title>The Genome of Medicinal Plant Macleaya cordata Provides New Insights into Benzylisoquinoline Alkaloids Metabolism.</title>
        <authorList>
            <person name="Liu X."/>
            <person name="Liu Y."/>
            <person name="Huang P."/>
            <person name="Ma Y."/>
            <person name="Qing Z."/>
            <person name="Tang Q."/>
            <person name="Cao H."/>
            <person name="Cheng P."/>
            <person name="Zheng Y."/>
            <person name="Yuan Z."/>
            <person name="Zhou Y."/>
            <person name="Liu J."/>
            <person name="Tang Z."/>
            <person name="Zhuo Y."/>
            <person name="Zhang Y."/>
            <person name="Yu L."/>
            <person name="Huang J."/>
            <person name="Yang P."/>
            <person name="Peng Q."/>
            <person name="Zhang J."/>
            <person name="Jiang W."/>
            <person name="Zhang Z."/>
            <person name="Lin K."/>
            <person name="Ro D.K."/>
            <person name="Chen X."/>
            <person name="Xiong X."/>
            <person name="Shang Y."/>
            <person name="Huang S."/>
            <person name="Zeng J."/>
        </authorList>
    </citation>
    <scope>NUCLEOTIDE SEQUENCE [LARGE SCALE GENOMIC DNA]</scope>
    <source>
        <strain evidence="12">cv. BLH2017</strain>
        <tissue evidence="11">Root</tissue>
    </source>
</reference>
<dbReference type="GO" id="GO:0080048">
    <property type="term" value="F:GDP-D-glucose phosphorylase activity"/>
    <property type="evidence" value="ECO:0007669"/>
    <property type="project" value="InterPro"/>
</dbReference>
<evidence type="ECO:0000256" key="5">
    <source>
        <dbReference type="ARBA" id="ARBA00022679"/>
    </source>
</evidence>
<gene>
    <name evidence="11" type="ORF">BVC80_7231g2</name>
</gene>
<keyword evidence="5" id="KW-0808">Transferase</keyword>
<organism evidence="11 12">
    <name type="scientific">Macleaya cordata</name>
    <name type="common">Five-seeded plume-poppy</name>
    <name type="synonym">Bocconia cordata</name>
    <dbReference type="NCBI Taxonomy" id="56857"/>
    <lineage>
        <taxon>Eukaryota</taxon>
        <taxon>Viridiplantae</taxon>
        <taxon>Streptophyta</taxon>
        <taxon>Embryophyta</taxon>
        <taxon>Tracheophyta</taxon>
        <taxon>Spermatophyta</taxon>
        <taxon>Magnoliopsida</taxon>
        <taxon>Ranunculales</taxon>
        <taxon>Papaveraceae</taxon>
        <taxon>Papaveroideae</taxon>
        <taxon>Macleaya</taxon>
    </lineage>
</organism>